<dbReference type="EMBL" id="JAGTTL010000013">
    <property type="protein sequence ID" value="KAK6314106.1"/>
    <property type="molecule type" value="Genomic_DNA"/>
</dbReference>
<feature type="compositionally biased region" description="Polar residues" evidence="1">
    <location>
        <begin position="16"/>
        <end position="25"/>
    </location>
</feature>
<comment type="caution">
    <text evidence="2">The sequence shown here is derived from an EMBL/GenBank/DDBJ whole genome shotgun (WGS) entry which is preliminary data.</text>
</comment>
<reference evidence="2 3" key="1">
    <citation type="submission" date="2021-04" db="EMBL/GenBank/DDBJ databases">
        <authorList>
            <person name="De Guttry C."/>
            <person name="Zahm M."/>
            <person name="Klopp C."/>
            <person name="Cabau C."/>
            <person name="Louis A."/>
            <person name="Berthelot C."/>
            <person name="Parey E."/>
            <person name="Roest Crollius H."/>
            <person name="Montfort J."/>
            <person name="Robinson-Rechavi M."/>
            <person name="Bucao C."/>
            <person name="Bouchez O."/>
            <person name="Gislard M."/>
            <person name="Lluch J."/>
            <person name="Milhes M."/>
            <person name="Lampietro C."/>
            <person name="Lopez Roques C."/>
            <person name="Donnadieu C."/>
            <person name="Braasch I."/>
            <person name="Desvignes T."/>
            <person name="Postlethwait J."/>
            <person name="Bobe J."/>
            <person name="Wedekind C."/>
            <person name="Guiguen Y."/>
        </authorList>
    </citation>
    <scope>NUCLEOTIDE SEQUENCE [LARGE SCALE GENOMIC DNA]</scope>
    <source>
        <strain evidence="2">Cs_M1</strain>
        <tissue evidence="2">Blood</tissue>
    </source>
</reference>
<proteinExistence type="predicted"/>
<name>A0AAN8QWG8_9TELE</name>
<organism evidence="2 3">
    <name type="scientific">Coregonus suidteri</name>
    <dbReference type="NCBI Taxonomy" id="861788"/>
    <lineage>
        <taxon>Eukaryota</taxon>
        <taxon>Metazoa</taxon>
        <taxon>Chordata</taxon>
        <taxon>Craniata</taxon>
        <taxon>Vertebrata</taxon>
        <taxon>Euteleostomi</taxon>
        <taxon>Actinopterygii</taxon>
        <taxon>Neopterygii</taxon>
        <taxon>Teleostei</taxon>
        <taxon>Protacanthopterygii</taxon>
        <taxon>Salmoniformes</taxon>
        <taxon>Salmonidae</taxon>
        <taxon>Coregoninae</taxon>
        <taxon>Coregonus</taxon>
    </lineage>
</organism>
<evidence type="ECO:0000256" key="1">
    <source>
        <dbReference type="SAM" id="MobiDB-lite"/>
    </source>
</evidence>
<accession>A0AAN8QWG8</accession>
<evidence type="ECO:0000313" key="2">
    <source>
        <dbReference type="EMBL" id="KAK6314106.1"/>
    </source>
</evidence>
<feature type="region of interest" description="Disordered" evidence="1">
    <location>
        <begin position="16"/>
        <end position="77"/>
    </location>
</feature>
<dbReference type="AlphaFoldDB" id="A0AAN8QWG8"/>
<dbReference type="Proteomes" id="UP001356427">
    <property type="component" value="Unassembled WGS sequence"/>
</dbReference>
<protein>
    <submittedName>
        <fullName evidence="2">Uncharacterized protein</fullName>
    </submittedName>
</protein>
<sequence>MLLFSNSWRRIVSHSGQCRSRTTLVTDRRPAHHGTASSPPPAPPCTSTRQEEGCRGGAVTSAHQQRALLPHQSVTTQELRLRPGNLEAELKQTTKAIQQQQHSMQSFP</sequence>
<evidence type="ECO:0000313" key="3">
    <source>
        <dbReference type="Proteomes" id="UP001356427"/>
    </source>
</evidence>
<keyword evidence="3" id="KW-1185">Reference proteome</keyword>
<gene>
    <name evidence="2" type="ORF">J4Q44_G00155650</name>
</gene>